<name>A0A1G9RFX3_9SPHI</name>
<keyword evidence="7" id="KW-1185">Reference proteome</keyword>
<dbReference type="PANTHER" id="PTHR30244">
    <property type="entry name" value="TRANSAMINASE"/>
    <property type="match status" value="1"/>
</dbReference>
<evidence type="ECO:0000256" key="4">
    <source>
        <dbReference type="PIRSR" id="PIRSR000390-2"/>
    </source>
</evidence>
<dbReference type="Gene3D" id="3.40.640.10">
    <property type="entry name" value="Type I PLP-dependent aspartate aminotransferase-like (Major domain)"/>
    <property type="match status" value="1"/>
</dbReference>
<reference evidence="7" key="1">
    <citation type="submission" date="2016-10" db="EMBL/GenBank/DDBJ databases">
        <authorList>
            <person name="Varghese N."/>
            <person name="Submissions S."/>
        </authorList>
    </citation>
    <scope>NUCLEOTIDE SEQUENCE [LARGE SCALE GENOMIC DNA]</scope>
    <source>
        <strain evidence="7">DSM 19110</strain>
    </source>
</reference>
<gene>
    <name evidence="6" type="ORF">SAMN05421820_103211</name>
</gene>
<dbReference type="AlphaFoldDB" id="A0A1G9RFX3"/>
<evidence type="ECO:0000256" key="2">
    <source>
        <dbReference type="ARBA" id="ARBA00037999"/>
    </source>
</evidence>
<evidence type="ECO:0000256" key="1">
    <source>
        <dbReference type="ARBA" id="ARBA00022898"/>
    </source>
</evidence>
<dbReference type="CDD" id="cd00616">
    <property type="entry name" value="AHBA_syn"/>
    <property type="match status" value="1"/>
</dbReference>
<dbReference type="GO" id="GO:0030170">
    <property type="term" value="F:pyridoxal phosphate binding"/>
    <property type="evidence" value="ECO:0007669"/>
    <property type="project" value="TreeGrafter"/>
</dbReference>
<dbReference type="EMBL" id="FNGY01000003">
    <property type="protein sequence ID" value="SDM21345.1"/>
    <property type="molecule type" value="Genomic_DNA"/>
</dbReference>
<dbReference type="STRING" id="430522.BFS30_01345"/>
<protein>
    <submittedName>
        <fullName evidence="6">dTDP-4-amino-4,6-dideoxygalactose transaminase</fullName>
    </submittedName>
</protein>
<dbReference type="InterPro" id="IPR015424">
    <property type="entry name" value="PyrdxlP-dep_Trfase"/>
</dbReference>
<evidence type="ECO:0000313" key="7">
    <source>
        <dbReference type="Proteomes" id="UP000183200"/>
    </source>
</evidence>
<dbReference type="OrthoDB" id="9810913at2"/>
<evidence type="ECO:0000256" key="5">
    <source>
        <dbReference type="RuleBase" id="RU004508"/>
    </source>
</evidence>
<dbReference type="SUPFAM" id="SSF53383">
    <property type="entry name" value="PLP-dependent transferases"/>
    <property type="match status" value="1"/>
</dbReference>
<proteinExistence type="inferred from homology"/>
<feature type="active site" description="Proton acceptor" evidence="3">
    <location>
        <position position="181"/>
    </location>
</feature>
<dbReference type="GO" id="GO:0008483">
    <property type="term" value="F:transaminase activity"/>
    <property type="evidence" value="ECO:0007669"/>
    <property type="project" value="TreeGrafter"/>
</dbReference>
<sequence length="388" mass="43790">MIPVTKPFLPGIQEFESYMSSIWERQWLTNNGPLVNELELKLKNYLNIKHLLYVSNGTMALQIAIKALDLKGEIITTPFSFVATTNSIVWEGCTPVFVDIDGETFNIDPAKIEAAITPKTSAILATHVYGNPCDIDAIQKIADQHSLKVIFDAAHCFGTKYKNKSVFEYGDISTTSFHATKLFHTIEGGAVFTKCPDLLKKMALMRNFGHNGPDEFAELGINGKNCEFHAAMGLCNLKQVDDILDKRRLLSFYYWKALAPLKAKYPKLNENLDYNYAYFPVLFENEEFMLNCLKALENEKIYCRRYFYPPLSSLPFLAPSYMPVCESVSSRIMCLPLYHTLTSSDLDLITRIILRVQNYGQPESSEKVNVPIEALHPALTIAQNGAAH</sequence>
<keyword evidence="1 4" id="KW-0663">Pyridoxal phosphate</keyword>
<dbReference type="InterPro" id="IPR015421">
    <property type="entry name" value="PyrdxlP-dep_Trfase_major"/>
</dbReference>
<dbReference type="PANTHER" id="PTHR30244:SF9">
    <property type="entry name" value="PROTEIN RV3402C"/>
    <property type="match status" value="1"/>
</dbReference>
<evidence type="ECO:0000256" key="3">
    <source>
        <dbReference type="PIRSR" id="PIRSR000390-1"/>
    </source>
</evidence>
<dbReference type="Proteomes" id="UP000183200">
    <property type="component" value="Unassembled WGS sequence"/>
</dbReference>
<organism evidence="6 7">
    <name type="scientific">Pedobacter steynii</name>
    <dbReference type="NCBI Taxonomy" id="430522"/>
    <lineage>
        <taxon>Bacteria</taxon>
        <taxon>Pseudomonadati</taxon>
        <taxon>Bacteroidota</taxon>
        <taxon>Sphingobacteriia</taxon>
        <taxon>Sphingobacteriales</taxon>
        <taxon>Sphingobacteriaceae</taxon>
        <taxon>Pedobacter</taxon>
    </lineage>
</organism>
<feature type="modified residue" description="N6-(pyridoxal phosphate)lysine" evidence="4">
    <location>
        <position position="181"/>
    </location>
</feature>
<accession>A0A1G9RFX3</accession>
<dbReference type="Pfam" id="PF01041">
    <property type="entry name" value="DegT_DnrJ_EryC1"/>
    <property type="match status" value="1"/>
</dbReference>
<dbReference type="RefSeq" id="WP_074605875.1">
    <property type="nucleotide sequence ID" value="NZ_FNGY01000003.1"/>
</dbReference>
<dbReference type="PIRSF" id="PIRSF000390">
    <property type="entry name" value="PLP_StrS"/>
    <property type="match status" value="1"/>
</dbReference>
<comment type="similarity">
    <text evidence="2 5">Belongs to the DegT/DnrJ/EryC1 family.</text>
</comment>
<dbReference type="GO" id="GO:0000271">
    <property type="term" value="P:polysaccharide biosynthetic process"/>
    <property type="evidence" value="ECO:0007669"/>
    <property type="project" value="TreeGrafter"/>
</dbReference>
<evidence type="ECO:0000313" key="6">
    <source>
        <dbReference type="EMBL" id="SDM21345.1"/>
    </source>
</evidence>
<dbReference type="InterPro" id="IPR000653">
    <property type="entry name" value="DegT/StrS_aminotransferase"/>
</dbReference>